<reference evidence="1" key="2">
    <citation type="journal article" date="2023" name="IMA Fungus">
        <title>Comparative genomic study of the Penicillium genus elucidates a diverse pangenome and 15 lateral gene transfer events.</title>
        <authorList>
            <person name="Petersen C."/>
            <person name="Sorensen T."/>
            <person name="Nielsen M.R."/>
            <person name="Sondergaard T.E."/>
            <person name="Sorensen J.L."/>
            <person name="Fitzpatrick D.A."/>
            <person name="Frisvad J.C."/>
            <person name="Nielsen K.L."/>
        </authorList>
    </citation>
    <scope>NUCLEOTIDE SEQUENCE</scope>
    <source>
        <strain evidence="1">IBT 29495</strain>
    </source>
</reference>
<proteinExistence type="predicted"/>
<evidence type="ECO:0000313" key="2">
    <source>
        <dbReference type="Proteomes" id="UP001149954"/>
    </source>
</evidence>
<protein>
    <submittedName>
        <fullName evidence="1">Uncharacterized protein</fullName>
    </submittedName>
</protein>
<organism evidence="1 2">
    <name type="scientific">Penicillium fimorum</name>
    <dbReference type="NCBI Taxonomy" id="1882269"/>
    <lineage>
        <taxon>Eukaryota</taxon>
        <taxon>Fungi</taxon>
        <taxon>Dikarya</taxon>
        <taxon>Ascomycota</taxon>
        <taxon>Pezizomycotina</taxon>
        <taxon>Eurotiomycetes</taxon>
        <taxon>Eurotiomycetidae</taxon>
        <taxon>Eurotiales</taxon>
        <taxon>Aspergillaceae</taxon>
        <taxon>Penicillium</taxon>
    </lineage>
</organism>
<sequence length="169" mass="19842">MLGDVYDLCAILEWTGRFWSHGESLRWNSSFRFAVCEASKELCLRFEHAEITHRRFHMLTAIDWDDPSEQQNADVDNYRRFLAARRASLRDMTTPLTGMIGRQDWVTYNPERLLRLSRGDTGFLEWLEAKTEFLDLIMRESISIYSGDRSNTGRQRLVSIEDSFPLNPE</sequence>
<reference evidence="1" key="1">
    <citation type="submission" date="2022-12" db="EMBL/GenBank/DDBJ databases">
        <authorList>
            <person name="Petersen C."/>
        </authorList>
    </citation>
    <scope>NUCLEOTIDE SEQUENCE</scope>
    <source>
        <strain evidence="1">IBT 29495</strain>
    </source>
</reference>
<accession>A0A9W9XNJ8</accession>
<name>A0A9W9XNJ8_9EURO</name>
<dbReference type="EMBL" id="JAPWDS010000005">
    <property type="protein sequence ID" value="KAJ5496278.1"/>
    <property type="molecule type" value="Genomic_DNA"/>
</dbReference>
<dbReference type="OrthoDB" id="4310332at2759"/>
<comment type="caution">
    <text evidence="1">The sequence shown here is derived from an EMBL/GenBank/DDBJ whole genome shotgun (WGS) entry which is preliminary data.</text>
</comment>
<gene>
    <name evidence="1" type="ORF">N7463_008265</name>
</gene>
<keyword evidence="2" id="KW-1185">Reference proteome</keyword>
<dbReference type="Proteomes" id="UP001149954">
    <property type="component" value="Unassembled WGS sequence"/>
</dbReference>
<dbReference type="AlphaFoldDB" id="A0A9W9XNJ8"/>
<evidence type="ECO:0000313" key="1">
    <source>
        <dbReference type="EMBL" id="KAJ5496278.1"/>
    </source>
</evidence>